<comment type="caution">
    <text evidence="4">The sequence shown here is derived from an EMBL/GenBank/DDBJ whole genome shotgun (WGS) entry which is preliminary data.</text>
</comment>
<feature type="compositionally biased region" description="Basic and acidic residues" evidence="1">
    <location>
        <begin position="123"/>
        <end position="150"/>
    </location>
</feature>
<dbReference type="PANTHER" id="PTHR15261">
    <property type="entry name" value="THROMBOSPONDIN-TYPE LAMININ G DOMAIN AND EAR REPEAT-CONTAINING"/>
    <property type="match status" value="1"/>
</dbReference>
<accession>A0A4Z2G7I4</accession>
<evidence type="ECO:0000256" key="2">
    <source>
        <dbReference type="SAM" id="SignalP"/>
    </source>
</evidence>
<reference evidence="4 5" key="1">
    <citation type="submission" date="2019-03" db="EMBL/GenBank/DDBJ databases">
        <title>First draft genome of Liparis tanakae, snailfish: a comprehensive survey of snailfish specific genes.</title>
        <authorList>
            <person name="Kim W."/>
            <person name="Song I."/>
            <person name="Jeong J.-H."/>
            <person name="Kim D."/>
            <person name="Kim S."/>
            <person name="Ryu S."/>
            <person name="Song J.Y."/>
            <person name="Lee S.K."/>
        </authorList>
    </citation>
    <scope>NUCLEOTIDE SEQUENCE [LARGE SCALE GENOMIC DNA]</scope>
    <source>
        <tissue evidence="4">Muscle</tissue>
    </source>
</reference>
<evidence type="ECO:0000256" key="1">
    <source>
        <dbReference type="SAM" id="MobiDB-lite"/>
    </source>
</evidence>
<dbReference type="EMBL" id="SRLO01000678">
    <property type="protein sequence ID" value="TNN48883.1"/>
    <property type="molecule type" value="Genomic_DNA"/>
</dbReference>
<dbReference type="OrthoDB" id="8955969at2759"/>
<dbReference type="Pfam" id="PF02210">
    <property type="entry name" value="Laminin_G_2"/>
    <property type="match status" value="1"/>
</dbReference>
<keyword evidence="5" id="KW-1185">Reference proteome</keyword>
<proteinExistence type="predicted"/>
<dbReference type="AlphaFoldDB" id="A0A4Z2G7I4"/>
<feature type="signal peptide" evidence="2">
    <location>
        <begin position="1"/>
        <end position="16"/>
    </location>
</feature>
<dbReference type="InterPro" id="IPR001791">
    <property type="entry name" value="Laminin_G"/>
</dbReference>
<evidence type="ECO:0000313" key="4">
    <source>
        <dbReference type="EMBL" id="TNN48883.1"/>
    </source>
</evidence>
<feature type="chain" id="PRO_5021412914" evidence="2">
    <location>
        <begin position="17"/>
        <end position="267"/>
    </location>
</feature>
<keyword evidence="2" id="KW-0732">Signal</keyword>
<gene>
    <name evidence="4" type="primary">Tspear_0</name>
    <name evidence="4" type="ORF">EYF80_040906</name>
</gene>
<organism evidence="4 5">
    <name type="scientific">Liparis tanakae</name>
    <name type="common">Tanaka's snailfish</name>
    <dbReference type="NCBI Taxonomy" id="230148"/>
    <lineage>
        <taxon>Eukaryota</taxon>
        <taxon>Metazoa</taxon>
        <taxon>Chordata</taxon>
        <taxon>Craniata</taxon>
        <taxon>Vertebrata</taxon>
        <taxon>Euteleostomi</taxon>
        <taxon>Actinopterygii</taxon>
        <taxon>Neopterygii</taxon>
        <taxon>Teleostei</taxon>
        <taxon>Neoteleostei</taxon>
        <taxon>Acanthomorphata</taxon>
        <taxon>Eupercaria</taxon>
        <taxon>Perciformes</taxon>
        <taxon>Cottioidei</taxon>
        <taxon>Cottales</taxon>
        <taxon>Liparidae</taxon>
        <taxon>Liparis</taxon>
    </lineage>
</organism>
<dbReference type="InterPro" id="IPR013320">
    <property type="entry name" value="ConA-like_dom_sf"/>
</dbReference>
<feature type="domain" description="Laminin G" evidence="3">
    <location>
        <begin position="159"/>
        <end position="216"/>
    </location>
</feature>
<evidence type="ECO:0000259" key="3">
    <source>
        <dbReference type="Pfam" id="PF02210"/>
    </source>
</evidence>
<protein>
    <submittedName>
        <fullName evidence="4">Thrombospondin-type laminin G domain and EAR repeat-containing protein</fullName>
    </submittedName>
</protein>
<dbReference type="GO" id="GO:0007165">
    <property type="term" value="P:signal transduction"/>
    <property type="evidence" value="ECO:0007669"/>
    <property type="project" value="TreeGrafter"/>
</dbReference>
<name>A0A4Z2G7I4_9TELE</name>
<dbReference type="PANTHER" id="PTHR15261:SF6">
    <property type="entry name" value="THROMBOSPONDIN-TYPE LAMININ G DOMAIN AND EAR REPEAT-CONTAINING PROTEIN"/>
    <property type="match status" value="1"/>
</dbReference>
<sequence>MTSLLLVHLLLLGARAADTTADTWRRCTGLLPLDLLSFVLQRNPSKPITGVQVEQAGGVRGVHFPSPHPSMSFPSSQLLGDCDLFPEQFSIVVTLRVTSVGPKEPKQVETTGGGEEEEEDDKDYSLERNKKRTVGEVQRHGEGEKKSRVTAREEHGRVLLGLRLSKERLHFLFRGHGGVVEQSSFRGAGLADDQWHTVVLSVGSHRVRLTVDCNTPLEMVCCASWFWCLVWTPPISFAPLRTPDWQFCQYHHFCPTCMSRGGGVMTL</sequence>
<dbReference type="SUPFAM" id="SSF49899">
    <property type="entry name" value="Concanavalin A-like lectins/glucanases"/>
    <property type="match status" value="1"/>
</dbReference>
<dbReference type="Gene3D" id="2.60.120.200">
    <property type="match status" value="1"/>
</dbReference>
<dbReference type="Proteomes" id="UP000314294">
    <property type="component" value="Unassembled WGS sequence"/>
</dbReference>
<evidence type="ECO:0000313" key="5">
    <source>
        <dbReference type="Proteomes" id="UP000314294"/>
    </source>
</evidence>
<feature type="region of interest" description="Disordered" evidence="1">
    <location>
        <begin position="103"/>
        <end position="150"/>
    </location>
</feature>